<dbReference type="SMART" id="SM00756">
    <property type="entry name" value="VKc"/>
    <property type="match status" value="1"/>
</dbReference>
<feature type="transmembrane region" description="Helical" evidence="10">
    <location>
        <begin position="227"/>
        <end position="253"/>
    </location>
</feature>
<protein>
    <recommendedName>
        <fullName evidence="11">Vitamin K epoxide reductase domain-containing protein</fullName>
    </recommendedName>
</protein>
<dbReference type="Pfam" id="PF07884">
    <property type="entry name" value="VKOR"/>
    <property type="match status" value="1"/>
</dbReference>
<organism evidence="12 13">
    <name type="scientific">Candidatus Harrisonbacteria bacterium CG10_big_fil_rev_8_21_14_0_10_49_15</name>
    <dbReference type="NCBI Taxonomy" id="1974587"/>
    <lineage>
        <taxon>Bacteria</taxon>
        <taxon>Candidatus Harrisoniibacteriota</taxon>
    </lineage>
</organism>
<evidence type="ECO:0000256" key="3">
    <source>
        <dbReference type="ARBA" id="ARBA00022692"/>
    </source>
</evidence>
<evidence type="ECO:0000256" key="1">
    <source>
        <dbReference type="ARBA" id="ARBA00004141"/>
    </source>
</evidence>
<feature type="transmembrane region" description="Helical" evidence="10">
    <location>
        <begin position="58"/>
        <end position="79"/>
    </location>
</feature>
<feature type="domain" description="Vitamin K epoxide reductase" evidence="11">
    <location>
        <begin position="2"/>
        <end position="138"/>
    </location>
</feature>
<evidence type="ECO:0000256" key="6">
    <source>
        <dbReference type="ARBA" id="ARBA00023002"/>
    </source>
</evidence>
<dbReference type="InterPro" id="IPR038354">
    <property type="entry name" value="VKOR_sf"/>
</dbReference>
<comment type="subcellular location">
    <subcellularLocation>
        <location evidence="1">Membrane</location>
        <topology evidence="1">Multi-pass membrane protein</topology>
    </subcellularLocation>
</comment>
<comment type="caution">
    <text evidence="12">The sequence shown here is derived from an EMBL/GenBank/DDBJ whole genome shotgun (WGS) entry which is preliminary data.</text>
</comment>
<dbReference type="Gene3D" id="1.20.1440.130">
    <property type="entry name" value="VKOR domain"/>
    <property type="match status" value="1"/>
</dbReference>
<dbReference type="GO" id="GO:0048038">
    <property type="term" value="F:quinone binding"/>
    <property type="evidence" value="ECO:0007669"/>
    <property type="project" value="UniProtKB-KW"/>
</dbReference>
<gene>
    <name evidence="12" type="ORF">COU11_02310</name>
</gene>
<evidence type="ECO:0000256" key="2">
    <source>
        <dbReference type="ARBA" id="ARBA00006214"/>
    </source>
</evidence>
<evidence type="ECO:0000256" key="9">
    <source>
        <dbReference type="ARBA" id="ARBA00023284"/>
    </source>
</evidence>
<feature type="transmembrane region" description="Helical" evidence="10">
    <location>
        <begin position="274"/>
        <end position="295"/>
    </location>
</feature>
<feature type="transmembrane region" description="Helical" evidence="10">
    <location>
        <begin position="119"/>
        <end position="146"/>
    </location>
</feature>
<keyword evidence="7 10" id="KW-0472">Membrane</keyword>
<keyword evidence="9" id="KW-0676">Redox-active center</keyword>
<evidence type="ECO:0000256" key="4">
    <source>
        <dbReference type="ARBA" id="ARBA00022719"/>
    </source>
</evidence>
<evidence type="ECO:0000313" key="13">
    <source>
        <dbReference type="Proteomes" id="UP000229526"/>
    </source>
</evidence>
<evidence type="ECO:0000256" key="10">
    <source>
        <dbReference type="SAM" id="Phobius"/>
    </source>
</evidence>
<accession>A0A2H0UKW8</accession>
<proteinExistence type="inferred from homology"/>
<feature type="transmembrane region" description="Helical" evidence="10">
    <location>
        <begin position="197"/>
        <end position="215"/>
    </location>
</feature>
<evidence type="ECO:0000313" key="12">
    <source>
        <dbReference type="EMBL" id="PIR87041.1"/>
    </source>
</evidence>
<keyword evidence="5 10" id="KW-1133">Transmembrane helix</keyword>
<dbReference type="CDD" id="cd12916">
    <property type="entry name" value="VKOR_1"/>
    <property type="match status" value="1"/>
</dbReference>
<reference evidence="13" key="1">
    <citation type="submission" date="2017-09" db="EMBL/GenBank/DDBJ databases">
        <title>Depth-based differentiation of microbial function through sediment-hosted aquifers and enrichment of novel symbionts in the deep terrestrial subsurface.</title>
        <authorList>
            <person name="Probst A.J."/>
            <person name="Ladd B."/>
            <person name="Jarett J.K."/>
            <person name="Geller-Mcgrath D.E."/>
            <person name="Sieber C.M.K."/>
            <person name="Emerson J.B."/>
            <person name="Anantharaman K."/>
            <person name="Thomas B.C."/>
            <person name="Malmstrom R."/>
            <person name="Stieglmeier M."/>
            <person name="Klingl A."/>
            <person name="Woyke T."/>
            <person name="Ryan C.M."/>
            <person name="Banfield J.F."/>
        </authorList>
    </citation>
    <scope>NUCLEOTIDE SEQUENCE [LARGE SCALE GENOMIC DNA]</scope>
</reference>
<keyword evidence="6" id="KW-0560">Oxidoreductase</keyword>
<keyword evidence="8" id="KW-1015">Disulfide bond</keyword>
<dbReference type="Proteomes" id="UP000229526">
    <property type="component" value="Unassembled WGS sequence"/>
</dbReference>
<keyword evidence="4" id="KW-0874">Quinone</keyword>
<evidence type="ECO:0000256" key="8">
    <source>
        <dbReference type="ARBA" id="ARBA00023157"/>
    </source>
</evidence>
<feature type="transmembrane region" description="Helical" evidence="10">
    <location>
        <begin position="152"/>
        <end position="176"/>
    </location>
</feature>
<dbReference type="InterPro" id="IPR012932">
    <property type="entry name" value="VKOR"/>
</dbReference>
<dbReference type="InterPro" id="IPR044698">
    <property type="entry name" value="VKOR/LTO1"/>
</dbReference>
<feature type="transmembrane region" description="Helical" evidence="10">
    <location>
        <begin position="6"/>
        <end position="24"/>
    </location>
</feature>
<comment type="similarity">
    <text evidence="2">Belongs to the VKOR family.</text>
</comment>
<name>A0A2H0UKW8_9BACT</name>
<sequence length="339" mass="37044">MEMLYEVIPLFAAFGGFLIAAYIYHTKHNKRETLVCPIGHSCDPVVHSKYSRFLGIPVELIGMLYYALVAIAYGLLLAYPMDVTMLGRFFLVAVTTGAMFFSIYLTFIQAFNLREFCSWCLASAGLCTIIFLSTIFSLESGLILFLAESHSLLIILHTIGFAVGVGAATATDIFFFKFLKDFRISEQEAGTLHTLSQIIWAALGLVALSGLGLFWPEASTLLATDKFLVKVLVVGVIIVNGALLNLLVAPRLVNISFGVKHEHMRGELHRIRKLAFALGAISMVSWYTALILGSLHDLQFGFAQILGTYLVVLAVAIAGSQVVEAAVAKRGIILENPKS</sequence>
<dbReference type="AlphaFoldDB" id="A0A2H0UKW8"/>
<dbReference type="PANTHER" id="PTHR34573:SF1">
    <property type="entry name" value="VITAMIN K EPOXIDE REDUCTASE DOMAIN-CONTAINING PROTEIN"/>
    <property type="match status" value="1"/>
</dbReference>
<keyword evidence="3 10" id="KW-0812">Transmembrane</keyword>
<dbReference type="GO" id="GO:0016020">
    <property type="term" value="C:membrane"/>
    <property type="evidence" value="ECO:0007669"/>
    <property type="project" value="UniProtKB-SubCell"/>
</dbReference>
<dbReference type="PANTHER" id="PTHR34573">
    <property type="entry name" value="VKC DOMAIN-CONTAINING PROTEIN"/>
    <property type="match status" value="1"/>
</dbReference>
<feature type="transmembrane region" description="Helical" evidence="10">
    <location>
        <begin position="85"/>
        <end position="107"/>
    </location>
</feature>
<evidence type="ECO:0000256" key="7">
    <source>
        <dbReference type="ARBA" id="ARBA00023136"/>
    </source>
</evidence>
<evidence type="ECO:0000259" key="11">
    <source>
        <dbReference type="SMART" id="SM00756"/>
    </source>
</evidence>
<evidence type="ECO:0000256" key="5">
    <source>
        <dbReference type="ARBA" id="ARBA00022989"/>
    </source>
</evidence>
<feature type="transmembrane region" description="Helical" evidence="10">
    <location>
        <begin position="301"/>
        <end position="323"/>
    </location>
</feature>
<dbReference type="GO" id="GO:0016491">
    <property type="term" value="F:oxidoreductase activity"/>
    <property type="evidence" value="ECO:0007669"/>
    <property type="project" value="UniProtKB-KW"/>
</dbReference>
<dbReference type="EMBL" id="PFBD01000020">
    <property type="protein sequence ID" value="PIR87041.1"/>
    <property type="molecule type" value="Genomic_DNA"/>
</dbReference>